<dbReference type="AlphaFoldDB" id="A0AAD7H0Y4"/>
<evidence type="ECO:0000313" key="1">
    <source>
        <dbReference type="EMBL" id="KAJ7709469.1"/>
    </source>
</evidence>
<proteinExistence type="predicted"/>
<sequence length="146" mass="16448">MGLLDHRGLRNPPYAYGWIVPYAQLLGAAAKITGQTPQSLQGRFVNARWDTLGYADKYGRQARPQLRGLYEKRAEAVLVHIATNQSPEVIKFASDNAFRDACRDCLGNPEGVQRDAIWFRVDMEDVPPDYDYEFDGFVGYGDFVGL</sequence>
<comment type="caution">
    <text evidence="1">The sequence shown here is derived from an EMBL/GenBank/DDBJ whole genome shotgun (WGS) entry which is preliminary data.</text>
</comment>
<protein>
    <submittedName>
        <fullName evidence="1">Uncharacterized protein</fullName>
    </submittedName>
</protein>
<organism evidence="1 2">
    <name type="scientific">Mycena rosella</name>
    <name type="common">Pink bonnet</name>
    <name type="synonym">Agaricus rosellus</name>
    <dbReference type="NCBI Taxonomy" id="1033263"/>
    <lineage>
        <taxon>Eukaryota</taxon>
        <taxon>Fungi</taxon>
        <taxon>Dikarya</taxon>
        <taxon>Basidiomycota</taxon>
        <taxon>Agaricomycotina</taxon>
        <taxon>Agaricomycetes</taxon>
        <taxon>Agaricomycetidae</taxon>
        <taxon>Agaricales</taxon>
        <taxon>Marasmiineae</taxon>
        <taxon>Mycenaceae</taxon>
        <taxon>Mycena</taxon>
    </lineage>
</organism>
<keyword evidence="2" id="KW-1185">Reference proteome</keyword>
<accession>A0AAD7H0Y4</accession>
<gene>
    <name evidence="1" type="ORF">B0H17DRAFT_1190676</name>
</gene>
<name>A0AAD7H0Y4_MYCRO</name>
<evidence type="ECO:0000313" key="2">
    <source>
        <dbReference type="Proteomes" id="UP001221757"/>
    </source>
</evidence>
<reference evidence="1" key="1">
    <citation type="submission" date="2023-03" db="EMBL/GenBank/DDBJ databases">
        <title>Massive genome expansion in bonnet fungi (Mycena s.s.) driven by repeated elements and novel gene families across ecological guilds.</title>
        <authorList>
            <consortium name="Lawrence Berkeley National Laboratory"/>
            <person name="Harder C.B."/>
            <person name="Miyauchi S."/>
            <person name="Viragh M."/>
            <person name="Kuo A."/>
            <person name="Thoen E."/>
            <person name="Andreopoulos B."/>
            <person name="Lu D."/>
            <person name="Skrede I."/>
            <person name="Drula E."/>
            <person name="Henrissat B."/>
            <person name="Morin E."/>
            <person name="Kohler A."/>
            <person name="Barry K."/>
            <person name="LaButti K."/>
            <person name="Morin E."/>
            <person name="Salamov A."/>
            <person name="Lipzen A."/>
            <person name="Mereny Z."/>
            <person name="Hegedus B."/>
            <person name="Baldrian P."/>
            <person name="Stursova M."/>
            <person name="Weitz H."/>
            <person name="Taylor A."/>
            <person name="Grigoriev I.V."/>
            <person name="Nagy L.G."/>
            <person name="Martin F."/>
            <person name="Kauserud H."/>
        </authorList>
    </citation>
    <scope>NUCLEOTIDE SEQUENCE</scope>
    <source>
        <strain evidence="1">CBHHK067</strain>
    </source>
</reference>
<dbReference type="EMBL" id="JARKIE010000002">
    <property type="protein sequence ID" value="KAJ7709469.1"/>
    <property type="molecule type" value="Genomic_DNA"/>
</dbReference>
<dbReference type="Proteomes" id="UP001221757">
    <property type="component" value="Unassembled WGS sequence"/>
</dbReference>